<protein>
    <submittedName>
        <fullName evidence="2">Uncharacterized protein</fullName>
    </submittedName>
</protein>
<reference evidence="2 3" key="1">
    <citation type="journal article" date="2015" name="Genome Announc.">
        <title>Draft Genome Sequence of a Heterotrophic Facultative Anaerobic Thermophilic Bacterium, Ardenticatena maritima Strain 110ST.</title>
        <authorList>
            <person name="Kawaichi S."/>
            <person name="Yoshida T."/>
            <person name="Sako Y."/>
            <person name="Nakamura R."/>
        </authorList>
    </citation>
    <scope>NUCLEOTIDE SEQUENCE [LARGE SCALE GENOMIC DNA]</scope>
    <source>
        <strain evidence="2 3">110S</strain>
    </source>
</reference>
<keyword evidence="3" id="KW-1185">Reference proteome</keyword>
<dbReference type="InParanoid" id="A0A0M9UDP8"/>
<evidence type="ECO:0000313" key="3">
    <source>
        <dbReference type="Proteomes" id="UP000037784"/>
    </source>
</evidence>
<comment type="caution">
    <text evidence="2">The sequence shown here is derived from an EMBL/GenBank/DDBJ whole genome shotgun (WGS) entry which is preliminary data.</text>
</comment>
<gene>
    <name evidence="2" type="ORF">ARMA_2660</name>
</gene>
<dbReference type="AlphaFoldDB" id="A0A0M9UDP8"/>
<evidence type="ECO:0000313" key="2">
    <source>
        <dbReference type="EMBL" id="GAP64237.1"/>
    </source>
</evidence>
<sequence length="72" mass="8051">MRAWTRFCANTSPRLFVLDGCTVGNIAPTIFLWSLSSLMIPLSMQVFGWRSSQGETNGQEKGYGESKKTFTI</sequence>
<proteinExistence type="predicted"/>
<organism evidence="2 3">
    <name type="scientific">Ardenticatena maritima</name>
    <dbReference type="NCBI Taxonomy" id="872965"/>
    <lineage>
        <taxon>Bacteria</taxon>
        <taxon>Bacillati</taxon>
        <taxon>Chloroflexota</taxon>
        <taxon>Ardenticatenia</taxon>
        <taxon>Ardenticatenales</taxon>
        <taxon>Ardenticatenaceae</taxon>
        <taxon>Ardenticatena</taxon>
    </lineage>
</organism>
<evidence type="ECO:0000256" key="1">
    <source>
        <dbReference type="SAM" id="MobiDB-lite"/>
    </source>
</evidence>
<feature type="region of interest" description="Disordered" evidence="1">
    <location>
        <begin position="53"/>
        <end position="72"/>
    </location>
</feature>
<dbReference type="Proteomes" id="UP000037784">
    <property type="component" value="Unassembled WGS sequence"/>
</dbReference>
<reference evidence="3" key="2">
    <citation type="submission" date="2015-08" db="EMBL/GenBank/DDBJ databases">
        <title>Draft Genome Sequence of a Heterotrophic Facultative Anaerobic Bacterium Ardenticatena maritima Strain 110S.</title>
        <authorList>
            <person name="Kawaichi S."/>
            <person name="Yoshida T."/>
            <person name="Sako Y."/>
            <person name="Nakamura R."/>
        </authorList>
    </citation>
    <scope>NUCLEOTIDE SEQUENCE [LARGE SCALE GENOMIC DNA]</scope>
    <source>
        <strain evidence="3">110S</strain>
    </source>
</reference>
<name>A0A0M9UDP8_9CHLR</name>
<feature type="compositionally biased region" description="Basic and acidic residues" evidence="1">
    <location>
        <begin position="62"/>
        <end position="72"/>
    </location>
</feature>
<dbReference type="EMBL" id="BBZA01000238">
    <property type="protein sequence ID" value="GAP64237.1"/>
    <property type="molecule type" value="Genomic_DNA"/>
</dbReference>
<accession>A0A0M9UDP8</accession>